<evidence type="ECO:0000313" key="2">
    <source>
        <dbReference type="EMBL" id="MBB4839691.1"/>
    </source>
</evidence>
<comment type="caution">
    <text evidence="2">The sequence shown here is derived from an EMBL/GenBank/DDBJ whole genome shotgun (WGS) entry which is preliminary data.</text>
</comment>
<protein>
    <submittedName>
        <fullName evidence="2">Uncharacterized protein</fullName>
    </submittedName>
</protein>
<accession>A0A7W7K2W2</accession>
<feature type="signal peptide" evidence="1">
    <location>
        <begin position="1"/>
        <end position="19"/>
    </location>
</feature>
<dbReference type="EMBL" id="JACHLN010000002">
    <property type="protein sequence ID" value="MBB4839691.1"/>
    <property type="molecule type" value="Genomic_DNA"/>
</dbReference>
<organism evidence="2 3">
    <name type="scientific">Sphingomonas kyeonggiensis</name>
    <dbReference type="NCBI Taxonomy" id="1268553"/>
    <lineage>
        <taxon>Bacteria</taxon>
        <taxon>Pseudomonadati</taxon>
        <taxon>Pseudomonadota</taxon>
        <taxon>Alphaproteobacteria</taxon>
        <taxon>Sphingomonadales</taxon>
        <taxon>Sphingomonadaceae</taxon>
        <taxon>Sphingomonas</taxon>
    </lineage>
</organism>
<reference evidence="2 3" key="1">
    <citation type="submission" date="2020-08" db="EMBL/GenBank/DDBJ databases">
        <title>Functional genomics of gut bacteria from endangered species of beetles.</title>
        <authorList>
            <person name="Carlos-Shanley C."/>
        </authorList>
    </citation>
    <scope>NUCLEOTIDE SEQUENCE [LARGE SCALE GENOMIC DNA]</scope>
    <source>
        <strain evidence="2 3">S00224</strain>
    </source>
</reference>
<evidence type="ECO:0000313" key="3">
    <source>
        <dbReference type="Proteomes" id="UP000575241"/>
    </source>
</evidence>
<keyword evidence="1" id="KW-0732">Signal</keyword>
<name>A0A7W7K2W2_9SPHN</name>
<keyword evidence="3" id="KW-1185">Reference proteome</keyword>
<dbReference type="RefSeq" id="WP_184168003.1">
    <property type="nucleotide sequence ID" value="NZ_JACHLN010000002.1"/>
</dbReference>
<proteinExistence type="predicted"/>
<dbReference type="AlphaFoldDB" id="A0A7W7K2W2"/>
<dbReference type="Proteomes" id="UP000575241">
    <property type="component" value="Unassembled WGS sequence"/>
</dbReference>
<feature type="chain" id="PRO_5030596240" evidence="1">
    <location>
        <begin position="20"/>
        <end position="168"/>
    </location>
</feature>
<gene>
    <name evidence="2" type="ORF">HNP52_002760</name>
</gene>
<evidence type="ECO:0000256" key="1">
    <source>
        <dbReference type="SAM" id="SignalP"/>
    </source>
</evidence>
<sequence length="168" mass="17725">MRLALVPFALALCAPAPVAAEQDYPKHVCLSTRAYGQVQGFGNFIFSGRVSGSGTSGSYGYWVVAIDAGEAAWAQSGGGVRGQAGDVRFGVYNGSAYPLSFVVIEVPNEGQYNDLRLRARTGDPLTVSDGKVGPYRIMSRLNDCTFDLSSSDLATAVPTVTSNRCTCP</sequence>